<reference evidence="1 2" key="1">
    <citation type="submission" date="2015-07" db="EMBL/GenBank/DDBJ databases">
        <authorList>
            <consortium name="Pathogen Informatics"/>
        </authorList>
    </citation>
    <scope>NUCLEOTIDE SEQUENCE [LARGE SCALE GENOMIC DNA]</scope>
    <source>
        <strain evidence="1 2">A51</strain>
    </source>
</reference>
<accession>A0A656AXL2</accession>
<organism evidence="1 2">
    <name type="scientific">Vibrio cholerae</name>
    <dbReference type="NCBI Taxonomy" id="666"/>
    <lineage>
        <taxon>Bacteria</taxon>
        <taxon>Pseudomonadati</taxon>
        <taxon>Pseudomonadota</taxon>
        <taxon>Gammaproteobacteria</taxon>
        <taxon>Vibrionales</taxon>
        <taxon>Vibrionaceae</taxon>
        <taxon>Vibrio</taxon>
    </lineage>
</organism>
<protein>
    <submittedName>
        <fullName evidence="1">Uncharacterized protein</fullName>
    </submittedName>
</protein>
<dbReference type="AlphaFoldDB" id="A0A656AXL2"/>
<evidence type="ECO:0000313" key="1">
    <source>
        <dbReference type="EMBL" id="CSB19578.1"/>
    </source>
</evidence>
<proteinExistence type="predicted"/>
<evidence type="ECO:0000313" key="2">
    <source>
        <dbReference type="Proteomes" id="UP000044806"/>
    </source>
</evidence>
<gene>
    <name evidence="1" type="ORF">ERS013165_03779</name>
</gene>
<dbReference type="Proteomes" id="UP000044806">
    <property type="component" value="Unassembled WGS sequence"/>
</dbReference>
<name>A0A656AXL2_VIBCL</name>
<dbReference type="EMBL" id="CWOW01000044">
    <property type="protein sequence ID" value="CSB19578.1"/>
    <property type="molecule type" value="Genomic_DNA"/>
</dbReference>
<sequence>MITLLIVKLYLVASKQGMLYTNQLILIKQQLKGLNFLTNSFGIDLCLL</sequence>